<reference evidence="2" key="1">
    <citation type="journal article" date="2019" name="bioRxiv">
        <title>The Genome of the Zebra Mussel, Dreissena polymorpha: A Resource for Invasive Species Research.</title>
        <authorList>
            <person name="McCartney M.A."/>
            <person name="Auch B."/>
            <person name="Kono T."/>
            <person name="Mallez S."/>
            <person name="Zhang Y."/>
            <person name="Obille A."/>
            <person name="Becker A."/>
            <person name="Abrahante J.E."/>
            <person name="Garbe J."/>
            <person name="Badalamenti J.P."/>
            <person name="Herman A."/>
            <person name="Mangelson H."/>
            <person name="Liachko I."/>
            <person name="Sullivan S."/>
            <person name="Sone E.D."/>
            <person name="Koren S."/>
            <person name="Silverstein K.A.T."/>
            <person name="Beckman K.B."/>
            <person name="Gohl D.M."/>
        </authorList>
    </citation>
    <scope>NUCLEOTIDE SEQUENCE</scope>
    <source>
        <strain evidence="2">Duluth1</strain>
        <tissue evidence="2">Whole animal</tissue>
    </source>
</reference>
<dbReference type="Proteomes" id="UP000828390">
    <property type="component" value="Unassembled WGS sequence"/>
</dbReference>
<evidence type="ECO:0000313" key="2">
    <source>
        <dbReference type="EMBL" id="KAH3803476.1"/>
    </source>
</evidence>
<comment type="caution">
    <text evidence="2">The sequence shown here is derived from an EMBL/GenBank/DDBJ whole genome shotgun (WGS) entry which is preliminary data.</text>
</comment>
<dbReference type="AlphaFoldDB" id="A0A9D4FSI0"/>
<accession>A0A9D4FSI0</accession>
<name>A0A9D4FSI0_DREPO</name>
<sequence>MCRATEASSAKIKTISNGAPGVSDNVHFVKTKSKPQQKQSNHKGPKSAVKKCPYCGTNCMPNKCQAFGVKCRNVES</sequence>
<dbReference type="EMBL" id="JAIWYP010000006">
    <property type="protein sequence ID" value="KAH3803476.1"/>
    <property type="molecule type" value="Genomic_DNA"/>
</dbReference>
<keyword evidence="3" id="KW-1185">Reference proteome</keyword>
<evidence type="ECO:0000256" key="1">
    <source>
        <dbReference type="SAM" id="MobiDB-lite"/>
    </source>
</evidence>
<protein>
    <submittedName>
        <fullName evidence="2">Uncharacterized protein</fullName>
    </submittedName>
</protein>
<gene>
    <name evidence="2" type="ORF">DPMN_131737</name>
</gene>
<proteinExistence type="predicted"/>
<evidence type="ECO:0000313" key="3">
    <source>
        <dbReference type="Proteomes" id="UP000828390"/>
    </source>
</evidence>
<organism evidence="2 3">
    <name type="scientific">Dreissena polymorpha</name>
    <name type="common">Zebra mussel</name>
    <name type="synonym">Mytilus polymorpha</name>
    <dbReference type="NCBI Taxonomy" id="45954"/>
    <lineage>
        <taxon>Eukaryota</taxon>
        <taxon>Metazoa</taxon>
        <taxon>Spiralia</taxon>
        <taxon>Lophotrochozoa</taxon>
        <taxon>Mollusca</taxon>
        <taxon>Bivalvia</taxon>
        <taxon>Autobranchia</taxon>
        <taxon>Heteroconchia</taxon>
        <taxon>Euheterodonta</taxon>
        <taxon>Imparidentia</taxon>
        <taxon>Neoheterodontei</taxon>
        <taxon>Myida</taxon>
        <taxon>Dreissenoidea</taxon>
        <taxon>Dreissenidae</taxon>
        <taxon>Dreissena</taxon>
    </lineage>
</organism>
<feature type="region of interest" description="Disordered" evidence="1">
    <location>
        <begin position="15"/>
        <end position="48"/>
    </location>
</feature>
<reference evidence="2" key="2">
    <citation type="submission" date="2020-11" db="EMBL/GenBank/DDBJ databases">
        <authorList>
            <person name="McCartney M.A."/>
            <person name="Auch B."/>
            <person name="Kono T."/>
            <person name="Mallez S."/>
            <person name="Becker A."/>
            <person name="Gohl D.M."/>
            <person name="Silverstein K.A.T."/>
            <person name="Koren S."/>
            <person name="Bechman K.B."/>
            <person name="Herman A."/>
            <person name="Abrahante J.E."/>
            <person name="Garbe J."/>
        </authorList>
    </citation>
    <scope>NUCLEOTIDE SEQUENCE</scope>
    <source>
        <strain evidence="2">Duluth1</strain>
        <tissue evidence="2">Whole animal</tissue>
    </source>
</reference>
<feature type="compositionally biased region" description="Basic residues" evidence="1">
    <location>
        <begin position="29"/>
        <end position="48"/>
    </location>
</feature>